<name>A0ABN1K6D5_9FLAO</name>
<keyword evidence="2" id="KW-1185">Reference proteome</keyword>
<evidence type="ECO:0000313" key="1">
    <source>
        <dbReference type="EMBL" id="GAA0756127.1"/>
    </source>
</evidence>
<evidence type="ECO:0000313" key="2">
    <source>
        <dbReference type="Proteomes" id="UP001500185"/>
    </source>
</evidence>
<accession>A0ABN1K6D5</accession>
<proteinExistence type="predicted"/>
<comment type="caution">
    <text evidence="1">The sequence shown here is derived from an EMBL/GenBank/DDBJ whole genome shotgun (WGS) entry which is preliminary data.</text>
</comment>
<dbReference type="Proteomes" id="UP001500185">
    <property type="component" value="Unassembled WGS sequence"/>
</dbReference>
<protein>
    <submittedName>
        <fullName evidence="1">Uncharacterized protein</fullName>
    </submittedName>
</protein>
<organism evidence="1 2">
    <name type="scientific">Psychroflexus lacisalsi</name>
    <dbReference type="NCBI Taxonomy" id="503928"/>
    <lineage>
        <taxon>Bacteria</taxon>
        <taxon>Pseudomonadati</taxon>
        <taxon>Bacteroidota</taxon>
        <taxon>Flavobacteriia</taxon>
        <taxon>Flavobacteriales</taxon>
        <taxon>Flavobacteriaceae</taxon>
        <taxon>Psychroflexus</taxon>
    </lineage>
</organism>
<dbReference type="EMBL" id="BAAAGG010000005">
    <property type="protein sequence ID" value="GAA0756127.1"/>
    <property type="molecule type" value="Genomic_DNA"/>
</dbReference>
<sequence>MEESKDTIIKLYYPNLNEFERFRIIRNRGDIDKNIQKVKVAYPFLKGKNYSIIQGYDGRFTHKSKKSRYAIEFENNIKGSDLKKGDKIKNP</sequence>
<reference evidence="1 2" key="1">
    <citation type="journal article" date="2019" name="Int. J. Syst. Evol. Microbiol.">
        <title>The Global Catalogue of Microorganisms (GCM) 10K type strain sequencing project: providing services to taxonomists for standard genome sequencing and annotation.</title>
        <authorList>
            <consortium name="The Broad Institute Genomics Platform"/>
            <consortium name="The Broad Institute Genome Sequencing Center for Infectious Disease"/>
            <person name="Wu L."/>
            <person name="Ma J."/>
        </authorList>
    </citation>
    <scope>NUCLEOTIDE SEQUENCE [LARGE SCALE GENOMIC DNA]</scope>
    <source>
        <strain evidence="1 2">JCM 16231</strain>
    </source>
</reference>
<gene>
    <name evidence="1" type="ORF">GCM10009433_11240</name>
</gene>